<evidence type="ECO:0000313" key="2">
    <source>
        <dbReference type="EMBL" id="GJE25649.1"/>
    </source>
</evidence>
<accession>A0ABQ4T3Z6</accession>
<feature type="transmembrane region" description="Helical" evidence="1">
    <location>
        <begin position="51"/>
        <end position="71"/>
    </location>
</feature>
<keyword evidence="1" id="KW-0812">Transmembrane</keyword>
<reference evidence="2" key="1">
    <citation type="journal article" date="2021" name="Front. Microbiol.">
        <title>Comprehensive Comparative Genomics and Phenotyping of Methylobacterium Species.</title>
        <authorList>
            <person name="Alessa O."/>
            <person name="Ogura Y."/>
            <person name="Fujitani Y."/>
            <person name="Takami H."/>
            <person name="Hayashi T."/>
            <person name="Sahin N."/>
            <person name="Tani A."/>
        </authorList>
    </citation>
    <scope>NUCLEOTIDE SEQUENCE</scope>
    <source>
        <strain evidence="2">NBRC 15689</strain>
    </source>
</reference>
<feature type="transmembrane region" description="Helical" evidence="1">
    <location>
        <begin position="77"/>
        <end position="97"/>
    </location>
</feature>
<evidence type="ECO:0000256" key="1">
    <source>
        <dbReference type="SAM" id="Phobius"/>
    </source>
</evidence>
<reference evidence="2" key="2">
    <citation type="submission" date="2021-08" db="EMBL/GenBank/DDBJ databases">
        <authorList>
            <person name="Tani A."/>
            <person name="Ola A."/>
            <person name="Ogura Y."/>
            <person name="Katsura K."/>
            <person name="Hayashi T."/>
        </authorList>
    </citation>
    <scope>NUCLEOTIDE SEQUENCE</scope>
    <source>
        <strain evidence="2">NBRC 15689</strain>
    </source>
</reference>
<keyword evidence="1" id="KW-1133">Transmembrane helix</keyword>
<organism evidence="2 3">
    <name type="scientific">Methylobacterium organophilum</name>
    <dbReference type="NCBI Taxonomy" id="410"/>
    <lineage>
        <taxon>Bacteria</taxon>
        <taxon>Pseudomonadati</taxon>
        <taxon>Pseudomonadota</taxon>
        <taxon>Alphaproteobacteria</taxon>
        <taxon>Hyphomicrobiales</taxon>
        <taxon>Methylobacteriaceae</taxon>
        <taxon>Methylobacterium</taxon>
    </lineage>
</organism>
<sequence>MGLRMRTYTLHLPEGALRGDARALDRAHMVPDGFSWPAFAFTALWFFFHRLWLAGALVLAFLVALAVGGRLLGLTPWAGILVSLLAAILIGLEAASLRRWTYARNGRPARDAVIAASSEEAEAKAVARWLDPAGTGIPVTVRPAARRRDEEVIGLFPASEGSR</sequence>
<evidence type="ECO:0000313" key="3">
    <source>
        <dbReference type="Proteomes" id="UP001055156"/>
    </source>
</evidence>
<dbReference type="Proteomes" id="UP001055156">
    <property type="component" value="Unassembled WGS sequence"/>
</dbReference>
<dbReference type="EMBL" id="BPQV01000001">
    <property type="protein sequence ID" value="GJE25649.1"/>
    <property type="molecule type" value="Genomic_DNA"/>
</dbReference>
<evidence type="ECO:0008006" key="4">
    <source>
        <dbReference type="Google" id="ProtNLM"/>
    </source>
</evidence>
<keyword evidence="3" id="KW-1185">Reference proteome</keyword>
<dbReference type="Pfam" id="PF10947">
    <property type="entry name" value="DUF2628"/>
    <property type="match status" value="1"/>
</dbReference>
<proteinExistence type="predicted"/>
<gene>
    <name evidence="2" type="ORF">LKMONMHP_0487</name>
</gene>
<protein>
    <recommendedName>
        <fullName evidence="4">DUF2628 domain-containing protein</fullName>
    </recommendedName>
</protein>
<comment type="caution">
    <text evidence="2">The sequence shown here is derived from an EMBL/GenBank/DDBJ whole genome shotgun (WGS) entry which is preliminary data.</text>
</comment>
<keyword evidence="1" id="KW-0472">Membrane</keyword>
<name>A0ABQ4T3Z6_METOR</name>
<dbReference type="InterPro" id="IPR024399">
    <property type="entry name" value="DUF2628"/>
</dbReference>